<comment type="cofactor">
    <cofactor evidence="1">
        <name>FAD</name>
        <dbReference type="ChEBI" id="CHEBI:57692"/>
    </cofactor>
</comment>
<evidence type="ECO:0000259" key="11">
    <source>
        <dbReference type="PROSITE" id="PS51384"/>
    </source>
</evidence>
<dbReference type="SUPFAM" id="SSF54292">
    <property type="entry name" value="2Fe-2S ferredoxin-like"/>
    <property type="match status" value="1"/>
</dbReference>
<dbReference type="PANTHER" id="PTHR47354:SF6">
    <property type="entry name" value="NADH OXIDOREDUCTASE HCR"/>
    <property type="match status" value="1"/>
</dbReference>
<evidence type="ECO:0000313" key="13">
    <source>
        <dbReference type="Proteomes" id="UP000256838"/>
    </source>
</evidence>
<dbReference type="EMBL" id="QRGA01000001">
    <property type="protein sequence ID" value="RDV00274.1"/>
    <property type="molecule type" value="Genomic_DNA"/>
</dbReference>
<dbReference type="PRINTS" id="PR00406">
    <property type="entry name" value="CYTB5RDTASE"/>
</dbReference>
<dbReference type="PROSITE" id="PS00197">
    <property type="entry name" value="2FE2S_FER_1"/>
    <property type="match status" value="1"/>
</dbReference>
<comment type="caution">
    <text evidence="12">The sequence shown here is derived from an EMBL/GenBank/DDBJ whole genome shotgun (WGS) entry which is preliminary data.</text>
</comment>
<evidence type="ECO:0000256" key="1">
    <source>
        <dbReference type="ARBA" id="ARBA00001974"/>
    </source>
</evidence>
<keyword evidence="8" id="KW-0411">Iron-sulfur</keyword>
<dbReference type="SUPFAM" id="SSF63380">
    <property type="entry name" value="Riboflavin synthase domain-like"/>
    <property type="match status" value="1"/>
</dbReference>
<dbReference type="Gene3D" id="3.40.50.80">
    <property type="entry name" value="Nucleotide-binding domain of ferredoxin-NADP reductase (FNR) module"/>
    <property type="match status" value="1"/>
</dbReference>
<dbReference type="InterPro" id="IPR036010">
    <property type="entry name" value="2Fe-2S_ferredoxin-like_sf"/>
</dbReference>
<dbReference type="CDD" id="cd00207">
    <property type="entry name" value="fer2"/>
    <property type="match status" value="1"/>
</dbReference>
<dbReference type="InterPro" id="IPR017927">
    <property type="entry name" value="FAD-bd_FR_type"/>
</dbReference>
<evidence type="ECO:0000256" key="3">
    <source>
        <dbReference type="ARBA" id="ARBA00022714"/>
    </source>
</evidence>
<dbReference type="OrthoDB" id="370747at2"/>
<keyword evidence="3" id="KW-0001">2Fe-2S</keyword>
<dbReference type="InterPro" id="IPR008333">
    <property type="entry name" value="Cbr1-like_FAD-bd_dom"/>
</dbReference>
<sequence length="384" mass="41683">MNSVERMFVPAQQVEDRLSNAGTWETGTTIWASSEAQILTCARVVDETHDVKSFEFRVGDGTPVRFEPGQFMTVSASVQGQTVQRCYTISSPPTRPYLLSITVKRVPGGTMSNWLHDNMKPGSQLRAFGPSGSFTPTAAPSAQKSLYLSAGSGVTPLMSMTRASLDLGLDRDIVFVHSARTPADIVFRKELERLVALSPRLRTFFLCEGIGNENDWPAPTGRLTLQLLSQWVPDYAEREVFTCGPAGYMNAVQTVLREGGHDPAHYHQESFNFAANATADAAPAATAAPKCDAFQSQETFTVKLSRSSKTFTMSATETVLAAAKKAGVAIPSSCSQGICGTCKTKVLEGEVDMKHNGGIREREIQKGMRLLCCSRPTSDLVLEL</sequence>
<keyword evidence="4" id="KW-0479">Metal-binding</keyword>
<dbReference type="InterPro" id="IPR017938">
    <property type="entry name" value="Riboflavin_synthase-like_b-brl"/>
</dbReference>
<evidence type="ECO:0000256" key="4">
    <source>
        <dbReference type="ARBA" id="ARBA00022723"/>
    </source>
</evidence>
<evidence type="ECO:0000256" key="8">
    <source>
        <dbReference type="ARBA" id="ARBA00023014"/>
    </source>
</evidence>
<gene>
    <name evidence="12" type="ORF">DWV00_00205</name>
</gene>
<dbReference type="Pfam" id="PF00175">
    <property type="entry name" value="NAD_binding_1"/>
    <property type="match status" value="1"/>
</dbReference>
<keyword evidence="5" id="KW-0274">FAD</keyword>
<organism evidence="12 13">
    <name type="scientific">Trinickia dinghuensis</name>
    <dbReference type="NCBI Taxonomy" id="2291023"/>
    <lineage>
        <taxon>Bacteria</taxon>
        <taxon>Pseudomonadati</taxon>
        <taxon>Pseudomonadota</taxon>
        <taxon>Betaproteobacteria</taxon>
        <taxon>Burkholderiales</taxon>
        <taxon>Burkholderiaceae</taxon>
        <taxon>Trinickia</taxon>
    </lineage>
</organism>
<feature type="domain" description="2Fe-2S ferredoxin-type" evidence="10">
    <location>
        <begin position="300"/>
        <end position="384"/>
    </location>
</feature>
<dbReference type="GO" id="GO:0046872">
    <property type="term" value="F:metal ion binding"/>
    <property type="evidence" value="ECO:0007669"/>
    <property type="project" value="UniProtKB-KW"/>
</dbReference>
<dbReference type="Gene3D" id="2.40.30.10">
    <property type="entry name" value="Translation factors"/>
    <property type="match status" value="1"/>
</dbReference>
<dbReference type="InterPro" id="IPR039261">
    <property type="entry name" value="FNR_nucleotide-bd"/>
</dbReference>
<dbReference type="InterPro" id="IPR001433">
    <property type="entry name" value="OxRdtase_FAD/NAD-bd"/>
</dbReference>
<evidence type="ECO:0000256" key="9">
    <source>
        <dbReference type="ARBA" id="ARBA00061434"/>
    </source>
</evidence>
<evidence type="ECO:0000256" key="6">
    <source>
        <dbReference type="ARBA" id="ARBA00023002"/>
    </source>
</evidence>
<dbReference type="AlphaFoldDB" id="A0A3D8K4B9"/>
<dbReference type="GO" id="GO:0051537">
    <property type="term" value="F:2 iron, 2 sulfur cluster binding"/>
    <property type="evidence" value="ECO:0007669"/>
    <property type="project" value="UniProtKB-KW"/>
</dbReference>
<dbReference type="SUPFAM" id="SSF52343">
    <property type="entry name" value="Ferredoxin reductase-like, C-terminal NADP-linked domain"/>
    <property type="match status" value="1"/>
</dbReference>
<dbReference type="Pfam" id="PF00111">
    <property type="entry name" value="Fer2"/>
    <property type="match status" value="1"/>
</dbReference>
<dbReference type="Proteomes" id="UP000256838">
    <property type="component" value="Unassembled WGS sequence"/>
</dbReference>
<evidence type="ECO:0000259" key="10">
    <source>
        <dbReference type="PROSITE" id="PS51085"/>
    </source>
</evidence>
<keyword evidence="7" id="KW-0408">Iron</keyword>
<dbReference type="Gene3D" id="3.10.20.30">
    <property type="match status" value="1"/>
</dbReference>
<dbReference type="InterPro" id="IPR012675">
    <property type="entry name" value="Beta-grasp_dom_sf"/>
</dbReference>
<dbReference type="PROSITE" id="PS51085">
    <property type="entry name" value="2FE2S_FER_2"/>
    <property type="match status" value="1"/>
</dbReference>
<evidence type="ECO:0000256" key="5">
    <source>
        <dbReference type="ARBA" id="ARBA00022827"/>
    </source>
</evidence>
<proteinExistence type="inferred from homology"/>
<dbReference type="Pfam" id="PF00970">
    <property type="entry name" value="FAD_binding_6"/>
    <property type="match status" value="1"/>
</dbReference>
<dbReference type="InterPro" id="IPR006058">
    <property type="entry name" value="2Fe2S_fd_BS"/>
</dbReference>
<dbReference type="GO" id="GO:0016491">
    <property type="term" value="F:oxidoreductase activity"/>
    <property type="evidence" value="ECO:0007669"/>
    <property type="project" value="UniProtKB-KW"/>
</dbReference>
<comment type="similarity">
    <text evidence="9">In the N-terminal section; belongs to the FAD-binding oxidoreductase type 6 family.</text>
</comment>
<dbReference type="PANTHER" id="PTHR47354">
    <property type="entry name" value="NADH OXIDOREDUCTASE HCR"/>
    <property type="match status" value="1"/>
</dbReference>
<name>A0A3D8K4B9_9BURK</name>
<dbReference type="InterPro" id="IPR050415">
    <property type="entry name" value="MRET"/>
</dbReference>
<evidence type="ECO:0000256" key="2">
    <source>
        <dbReference type="ARBA" id="ARBA00022630"/>
    </source>
</evidence>
<dbReference type="InterPro" id="IPR001041">
    <property type="entry name" value="2Fe-2S_ferredoxin-type"/>
</dbReference>
<dbReference type="CDD" id="cd06215">
    <property type="entry name" value="FNR_iron_sulfur_binding_1"/>
    <property type="match status" value="1"/>
</dbReference>
<evidence type="ECO:0000256" key="7">
    <source>
        <dbReference type="ARBA" id="ARBA00023004"/>
    </source>
</evidence>
<accession>A0A3D8K4B9</accession>
<feature type="domain" description="FAD-binding FR-type" evidence="11">
    <location>
        <begin position="34"/>
        <end position="137"/>
    </location>
</feature>
<evidence type="ECO:0000313" key="12">
    <source>
        <dbReference type="EMBL" id="RDV00274.1"/>
    </source>
</evidence>
<keyword evidence="13" id="KW-1185">Reference proteome</keyword>
<protein>
    <submittedName>
        <fullName evidence="12">Hybrid-cluster NAD(P)-dependent oxidoreductase</fullName>
    </submittedName>
</protein>
<keyword evidence="6" id="KW-0560">Oxidoreductase</keyword>
<reference evidence="12 13" key="1">
    <citation type="submission" date="2018-08" db="EMBL/GenBank/DDBJ databases">
        <title>Paraburkholderia sp. DHOM06 isolated from forest soil.</title>
        <authorList>
            <person name="Gao Z.-H."/>
            <person name="Qiu L.-H."/>
        </authorList>
    </citation>
    <scope>NUCLEOTIDE SEQUENCE [LARGE SCALE GENOMIC DNA]</scope>
    <source>
        <strain evidence="12 13">DHOM06</strain>
    </source>
</reference>
<dbReference type="PROSITE" id="PS51384">
    <property type="entry name" value="FAD_FR"/>
    <property type="match status" value="1"/>
</dbReference>
<dbReference type="RefSeq" id="WP_115531539.1">
    <property type="nucleotide sequence ID" value="NZ_QRGA01000001.1"/>
</dbReference>
<keyword evidence="2" id="KW-0285">Flavoprotein</keyword>